<evidence type="ECO:0000313" key="7">
    <source>
        <dbReference type="Proteomes" id="UP000501982"/>
    </source>
</evidence>
<dbReference type="Proteomes" id="UP000501982">
    <property type="component" value="Chromosome"/>
</dbReference>
<sequence>MKKNEKIDLVYKLCRYVVDTLFWGCMVMALFVVMQIFLFSSFKIPSNSMEPGLIAGDYVLVNKLIPGARLFNVFASLRGEQVQIVRLPGLREIRRNDVVVFNYPYPNNLDRIEMHMMKYYIKRCLGVPGDSLSIVNGYYRVNGIFEPVGNIEGQELFSVQSNKMLKDAGLYWSFPKDSLISWNVKNFGPLYLPRKGDVIDMNRENISIYRKLIEWETGQKLDPRIVSYTFQKNYYFVAGDRIEDSQDSRYWGLLPEEFIVGKATFIWRSMNPQTRGVRWDRICSRIE</sequence>
<dbReference type="Gene3D" id="2.10.109.10">
    <property type="entry name" value="Umud Fragment, subunit A"/>
    <property type="match status" value="2"/>
</dbReference>
<evidence type="ECO:0000256" key="4">
    <source>
        <dbReference type="RuleBase" id="RU362042"/>
    </source>
</evidence>
<keyword evidence="4 6" id="KW-0378">Hydrolase</keyword>
<dbReference type="GO" id="GO:0016020">
    <property type="term" value="C:membrane"/>
    <property type="evidence" value="ECO:0007669"/>
    <property type="project" value="UniProtKB-SubCell"/>
</dbReference>
<dbReference type="InterPro" id="IPR036286">
    <property type="entry name" value="LexA/Signal_pep-like_sf"/>
</dbReference>
<dbReference type="RefSeq" id="WP_008773418.1">
    <property type="nucleotide sequence ID" value="NZ_CP051672.1"/>
</dbReference>
<feature type="active site" evidence="3">
    <location>
        <position position="48"/>
    </location>
</feature>
<dbReference type="Pfam" id="PF10502">
    <property type="entry name" value="Peptidase_S26"/>
    <property type="match status" value="1"/>
</dbReference>
<comment type="similarity">
    <text evidence="1 4">Belongs to the peptidase S26 family.</text>
</comment>
<dbReference type="EC" id="3.4.21.89" evidence="4"/>
<feature type="transmembrane region" description="Helical" evidence="4">
    <location>
        <begin position="21"/>
        <end position="42"/>
    </location>
</feature>
<accession>A0A7L5EI17</accession>
<feature type="active site" evidence="3">
    <location>
        <position position="122"/>
    </location>
</feature>
<name>A0A7L5EI17_PARDI</name>
<keyword evidence="4" id="KW-0645">Protease</keyword>
<dbReference type="GO" id="GO:0004252">
    <property type="term" value="F:serine-type endopeptidase activity"/>
    <property type="evidence" value="ECO:0007669"/>
    <property type="project" value="InterPro"/>
</dbReference>
<organism evidence="6 7">
    <name type="scientific">Parabacteroides distasonis</name>
    <dbReference type="NCBI Taxonomy" id="823"/>
    <lineage>
        <taxon>Bacteria</taxon>
        <taxon>Pseudomonadati</taxon>
        <taxon>Bacteroidota</taxon>
        <taxon>Bacteroidia</taxon>
        <taxon>Bacteroidales</taxon>
        <taxon>Tannerellaceae</taxon>
        <taxon>Parabacteroides</taxon>
    </lineage>
</organism>
<dbReference type="CDD" id="cd06530">
    <property type="entry name" value="S26_SPase_I"/>
    <property type="match status" value="1"/>
</dbReference>
<dbReference type="PANTHER" id="PTHR43390:SF1">
    <property type="entry name" value="CHLOROPLAST PROCESSING PEPTIDASE"/>
    <property type="match status" value="1"/>
</dbReference>
<evidence type="ECO:0000256" key="2">
    <source>
        <dbReference type="ARBA" id="ARBA00019232"/>
    </source>
</evidence>
<dbReference type="InterPro" id="IPR000223">
    <property type="entry name" value="Pept_S26A_signal_pept_1"/>
</dbReference>
<evidence type="ECO:0000313" key="6">
    <source>
        <dbReference type="EMBL" id="QJE30926.1"/>
    </source>
</evidence>
<comment type="subcellular location">
    <subcellularLocation>
        <location evidence="4">Membrane</location>
        <topology evidence="4">Single-pass type II membrane protein</topology>
    </subcellularLocation>
</comment>
<protein>
    <recommendedName>
        <fullName evidence="2 4">Signal peptidase I</fullName>
        <ecNumber evidence="4">3.4.21.89</ecNumber>
    </recommendedName>
</protein>
<dbReference type="SUPFAM" id="SSF51306">
    <property type="entry name" value="LexA/Signal peptidase"/>
    <property type="match status" value="1"/>
</dbReference>
<dbReference type="GO" id="GO:0009003">
    <property type="term" value="F:signal peptidase activity"/>
    <property type="evidence" value="ECO:0007669"/>
    <property type="project" value="UniProtKB-EC"/>
</dbReference>
<proteinExistence type="inferred from homology"/>
<keyword evidence="4" id="KW-0472">Membrane</keyword>
<dbReference type="PRINTS" id="PR00727">
    <property type="entry name" value="LEADERPTASE"/>
</dbReference>
<dbReference type="AlphaFoldDB" id="A0A7L5EI17"/>
<evidence type="ECO:0000256" key="1">
    <source>
        <dbReference type="ARBA" id="ARBA00009370"/>
    </source>
</evidence>
<gene>
    <name evidence="6" type="primary">lepB</name>
    <name evidence="6" type="ORF">HHO38_22735</name>
</gene>
<feature type="domain" description="Peptidase S26" evidence="5">
    <location>
        <begin position="24"/>
        <end position="267"/>
    </location>
</feature>
<keyword evidence="4" id="KW-0812">Transmembrane</keyword>
<dbReference type="PANTHER" id="PTHR43390">
    <property type="entry name" value="SIGNAL PEPTIDASE I"/>
    <property type="match status" value="1"/>
</dbReference>
<reference evidence="6 7" key="1">
    <citation type="submission" date="2020-04" db="EMBL/GenBank/DDBJ databases">
        <title>Complete Genomes and Methylome analysis of CBBP consortium that reverse antibiotic-induced susceptibility to vancomycin-resistant Enterococcus faecium infection.</title>
        <authorList>
            <person name="Fomenkov A."/>
            <person name="Zhang Z."/>
            <person name="Pamer E."/>
            <person name="Roberts R.J."/>
        </authorList>
    </citation>
    <scope>NUCLEOTIDE SEQUENCE [LARGE SCALE GENOMIC DNA]</scope>
    <source>
        <strain evidence="7">CBBP</strain>
    </source>
</reference>
<keyword evidence="4" id="KW-1133">Transmembrane helix</keyword>
<evidence type="ECO:0000259" key="5">
    <source>
        <dbReference type="Pfam" id="PF10502"/>
    </source>
</evidence>
<comment type="catalytic activity">
    <reaction evidence="4">
        <text>Cleavage of hydrophobic, N-terminal signal or leader sequences from secreted and periplasmic proteins.</text>
        <dbReference type="EC" id="3.4.21.89"/>
    </reaction>
</comment>
<dbReference type="GO" id="GO:0006465">
    <property type="term" value="P:signal peptide processing"/>
    <property type="evidence" value="ECO:0007669"/>
    <property type="project" value="InterPro"/>
</dbReference>
<dbReference type="EMBL" id="CP051672">
    <property type="protein sequence ID" value="QJE30926.1"/>
    <property type="molecule type" value="Genomic_DNA"/>
</dbReference>
<evidence type="ECO:0000256" key="3">
    <source>
        <dbReference type="PIRSR" id="PIRSR600223-1"/>
    </source>
</evidence>
<dbReference type="InterPro" id="IPR019533">
    <property type="entry name" value="Peptidase_S26"/>
</dbReference>
<dbReference type="NCBIfam" id="TIGR02227">
    <property type="entry name" value="sigpep_I_bact"/>
    <property type="match status" value="1"/>
</dbReference>